<keyword evidence="1" id="KW-1133">Transmembrane helix</keyword>
<keyword evidence="1" id="KW-0472">Membrane</keyword>
<protein>
    <submittedName>
        <fullName evidence="2">DUF417 family protein</fullName>
    </submittedName>
</protein>
<gene>
    <name evidence="2" type="ORF">EOD41_16990</name>
</gene>
<dbReference type="PANTHER" id="PTHR40106">
    <property type="entry name" value="INNER MEMBRANE PROTEIN RCLC"/>
    <property type="match status" value="1"/>
</dbReference>
<evidence type="ECO:0000313" key="2">
    <source>
        <dbReference type="EMBL" id="RVT98484.1"/>
    </source>
</evidence>
<feature type="transmembrane region" description="Helical" evidence="1">
    <location>
        <begin position="12"/>
        <end position="33"/>
    </location>
</feature>
<proteinExistence type="predicted"/>
<accession>A0A437MLE7</accession>
<organism evidence="2 3">
    <name type="scientific">Mucilaginibacter limnophilus</name>
    <dbReference type="NCBI Taxonomy" id="1932778"/>
    <lineage>
        <taxon>Bacteria</taxon>
        <taxon>Pseudomonadati</taxon>
        <taxon>Bacteroidota</taxon>
        <taxon>Sphingobacteriia</taxon>
        <taxon>Sphingobacteriales</taxon>
        <taxon>Sphingobacteriaceae</taxon>
        <taxon>Mucilaginibacter</taxon>
    </lineage>
</organism>
<dbReference type="AlphaFoldDB" id="A0A437MLE7"/>
<name>A0A437MLE7_9SPHI</name>
<comment type="caution">
    <text evidence="2">The sequence shown here is derived from an EMBL/GenBank/DDBJ whole genome shotgun (WGS) entry which is preliminary data.</text>
</comment>
<feature type="transmembrane region" description="Helical" evidence="1">
    <location>
        <begin position="53"/>
        <end position="83"/>
    </location>
</feature>
<dbReference type="Proteomes" id="UP000282759">
    <property type="component" value="Unassembled WGS sequence"/>
</dbReference>
<evidence type="ECO:0000313" key="3">
    <source>
        <dbReference type="Proteomes" id="UP000282759"/>
    </source>
</evidence>
<dbReference type="OrthoDB" id="1118972at2"/>
<sequence length="166" mass="17759">MQQSTSTNADHLLTSGTIVIRYGLVVVLIWIGLLKFTSYEAEGIRPLAEHSPFFSWAYSFLSTQAFSNILGVTEIATGLLIAMRPMSPKLSALGSILGVITFVITLTFLLSTPGVIQQGMSFPFISGSPGQFLIKDLVLLGASLWTAGEALAANHKNVKSNLIGTI</sequence>
<dbReference type="RefSeq" id="WP_127707124.1">
    <property type="nucleotide sequence ID" value="NZ_SACK01000008.1"/>
</dbReference>
<dbReference type="PANTHER" id="PTHR40106:SF1">
    <property type="entry name" value="INNER MEMBRANE PROTEIN RCLC"/>
    <property type="match status" value="1"/>
</dbReference>
<evidence type="ECO:0000256" key="1">
    <source>
        <dbReference type="SAM" id="Phobius"/>
    </source>
</evidence>
<dbReference type="GO" id="GO:1901530">
    <property type="term" value="P:response to hypochlorite"/>
    <property type="evidence" value="ECO:0007669"/>
    <property type="project" value="TreeGrafter"/>
</dbReference>
<dbReference type="GO" id="GO:0005886">
    <property type="term" value="C:plasma membrane"/>
    <property type="evidence" value="ECO:0007669"/>
    <property type="project" value="TreeGrafter"/>
</dbReference>
<keyword evidence="1" id="KW-0812">Transmembrane</keyword>
<feature type="transmembrane region" description="Helical" evidence="1">
    <location>
        <begin position="90"/>
        <end position="112"/>
    </location>
</feature>
<dbReference type="Pfam" id="PF04224">
    <property type="entry name" value="DUF417"/>
    <property type="match status" value="1"/>
</dbReference>
<reference evidence="2 3" key="1">
    <citation type="submission" date="2019-01" db="EMBL/GenBank/DDBJ databases">
        <authorList>
            <person name="Chen W.-M."/>
        </authorList>
    </citation>
    <scope>NUCLEOTIDE SEQUENCE [LARGE SCALE GENOMIC DNA]</scope>
    <source>
        <strain evidence="2 3">YBJ-36</strain>
    </source>
</reference>
<keyword evidence="3" id="KW-1185">Reference proteome</keyword>
<dbReference type="EMBL" id="SACK01000008">
    <property type="protein sequence ID" value="RVT98484.1"/>
    <property type="molecule type" value="Genomic_DNA"/>
</dbReference>
<dbReference type="InterPro" id="IPR007339">
    <property type="entry name" value="RclC-like"/>
</dbReference>